<evidence type="ECO:0000313" key="1">
    <source>
        <dbReference type="EMBL" id="GIY43694.1"/>
    </source>
</evidence>
<keyword evidence="2" id="KW-1185">Reference proteome</keyword>
<comment type="caution">
    <text evidence="1">The sequence shown here is derived from an EMBL/GenBank/DDBJ whole genome shotgun (WGS) entry which is preliminary data.</text>
</comment>
<dbReference type="AlphaFoldDB" id="A0AAV4TDC7"/>
<proteinExistence type="predicted"/>
<accession>A0AAV4TDC7</accession>
<dbReference type="Proteomes" id="UP001054837">
    <property type="component" value="Unassembled WGS sequence"/>
</dbReference>
<evidence type="ECO:0000313" key="2">
    <source>
        <dbReference type="Proteomes" id="UP001054837"/>
    </source>
</evidence>
<sequence length="96" mass="10832">MGKEHLEAFAPNCNGAKCSFCLIYDQRPPSRKGWVDLYDPLVFGHGGKSWFMRLPLSQGLSGHYRHIAVAHNENAAKGIMFSSLRLGYRDLNPRIN</sequence>
<gene>
    <name evidence="1" type="primary">VDDP4</name>
    <name evidence="1" type="ORF">CDAR_490381</name>
</gene>
<name>A0AAV4TDC7_9ARAC</name>
<organism evidence="1 2">
    <name type="scientific">Caerostris darwini</name>
    <dbReference type="NCBI Taxonomy" id="1538125"/>
    <lineage>
        <taxon>Eukaryota</taxon>
        <taxon>Metazoa</taxon>
        <taxon>Ecdysozoa</taxon>
        <taxon>Arthropoda</taxon>
        <taxon>Chelicerata</taxon>
        <taxon>Arachnida</taxon>
        <taxon>Araneae</taxon>
        <taxon>Araneomorphae</taxon>
        <taxon>Entelegynae</taxon>
        <taxon>Araneoidea</taxon>
        <taxon>Araneidae</taxon>
        <taxon>Caerostris</taxon>
    </lineage>
</organism>
<dbReference type="EMBL" id="BPLQ01009379">
    <property type="protein sequence ID" value="GIY43694.1"/>
    <property type="molecule type" value="Genomic_DNA"/>
</dbReference>
<reference evidence="1 2" key="1">
    <citation type="submission" date="2021-06" db="EMBL/GenBank/DDBJ databases">
        <title>Caerostris darwini draft genome.</title>
        <authorList>
            <person name="Kono N."/>
            <person name="Arakawa K."/>
        </authorList>
    </citation>
    <scope>NUCLEOTIDE SEQUENCE [LARGE SCALE GENOMIC DNA]</scope>
</reference>
<protein>
    <submittedName>
        <fullName evidence="1">Venom dipeptidyl peptidase 4</fullName>
    </submittedName>
</protein>